<dbReference type="Proteomes" id="UP000325787">
    <property type="component" value="Chromosome"/>
</dbReference>
<dbReference type="InterPro" id="IPR025668">
    <property type="entry name" value="Tnp_DDE_dom"/>
</dbReference>
<evidence type="ECO:0000256" key="1">
    <source>
        <dbReference type="SAM" id="MobiDB-lite"/>
    </source>
</evidence>
<reference evidence="4" key="1">
    <citation type="journal article" date="2021" name="Curr. Microbiol.">
        <title>Complete genome of nocamycin-producing strain Saccharothrix syringae NRRL B-16468 reveals the biosynthetic potential for secondary metabolites.</title>
        <authorList>
            <person name="Mo X."/>
            <person name="Yang S."/>
        </authorList>
    </citation>
    <scope>NUCLEOTIDE SEQUENCE [LARGE SCALE GENOMIC DNA]</scope>
    <source>
        <strain evidence="4">ATCC 51364 / DSM 43886 / JCM 6844 / KCTC 9398 / NBRC 14523 / NRRL B-16468 / INA 2240</strain>
    </source>
</reference>
<feature type="region of interest" description="Disordered" evidence="1">
    <location>
        <begin position="1"/>
        <end position="39"/>
    </location>
</feature>
<dbReference type="OrthoDB" id="4546548at2"/>
<keyword evidence="4" id="KW-1185">Reference proteome</keyword>
<gene>
    <name evidence="3" type="ORF">EKG83_09840</name>
</gene>
<accession>A0A5Q0GW65</accession>
<proteinExistence type="predicted"/>
<organism evidence="3 4">
    <name type="scientific">Saccharothrix syringae</name>
    <name type="common">Nocardiopsis syringae</name>
    <dbReference type="NCBI Taxonomy" id="103733"/>
    <lineage>
        <taxon>Bacteria</taxon>
        <taxon>Bacillati</taxon>
        <taxon>Actinomycetota</taxon>
        <taxon>Actinomycetes</taxon>
        <taxon>Pseudonocardiales</taxon>
        <taxon>Pseudonocardiaceae</taxon>
        <taxon>Saccharothrix</taxon>
    </lineage>
</organism>
<name>A0A5Q0GW65_SACSY</name>
<evidence type="ECO:0000313" key="4">
    <source>
        <dbReference type="Proteomes" id="UP000325787"/>
    </source>
</evidence>
<feature type="region of interest" description="Disordered" evidence="1">
    <location>
        <begin position="114"/>
        <end position="141"/>
    </location>
</feature>
<dbReference type="Pfam" id="PF13586">
    <property type="entry name" value="DDE_Tnp_1_2"/>
    <property type="match status" value="1"/>
</dbReference>
<dbReference type="PANTHER" id="PTHR30007:SF1">
    <property type="entry name" value="BLR1914 PROTEIN"/>
    <property type="match status" value="1"/>
</dbReference>
<dbReference type="PANTHER" id="PTHR30007">
    <property type="entry name" value="PHP DOMAIN PROTEIN"/>
    <property type="match status" value="1"/>
</dbReference>
<protein>
    <recommendedName>
        <fullName evidence="2">Transposase DDE domain-containing protein</fullName>
    </recommendedName>
</protein>
<feature type="domain" description="Transposase DDE" evidence="2">
    <location>
        <begin position="93"/>
        <end position="188"/>
    </location>
</feature>
<evidence type="ECO:0000259" key="2">
    <source>
        <dbReference type="Pfam" id="PF13586"/>
    </source>
</evidence>
<dbReference type="AlphaFoldDB" id="A0A5Q0GW65"/>
<feature type="compositionally biased region" description="Basic and acidic residues" evidence="1">
    <location>
        <begin position="24"/>
        <end position="34"/>
    </location>
</feature>
<dbReference type="KEGG" id="ssyi:EKG83_09840"/>
<evidence type="ECO:0000313" key="3">
    <source>
        <dbReference type="EMBL" id="QFZ17744.1"/>
    </source>
</evidence>
<dbReference type="EMBL" id="CP034550">
    <property type="protein sequence ID" value="QFZ17744.1"/>
    <property type="molecule type" value="Genomic_DNA"/>
</dbReference>
<sequence length="188" mass="21338">MPGGQVVQHDDPPPIGDQPVNQVRADEARTPHDYRSHHRRSFLSLSVRRSADALQDGSVETTIRGPDGIGEVLAGIRFDRPGPGRPATRPSRVIADKGYSSRAIRTYLRRRHIPATIPERRDQQANRRRRGRAGGRPPAFDPIAYKRRNVVERCFNRLKQFRAIATRFDKTAVSYRGMLDLATLLIWL</sequence>